<protein>
    <submittedName>
        <fullName evidence="6">LysR family transcriptional regulator</fullName>
    </submittedName>
</protein>
<keyword evidence="2" id="KW-0805">Transcription regulation</keyword>
<evidence type="ECO:0000313" key="7">
    <source>
        <dbReference type="Proteomes" id="UP000314223"/>
    </source>
</evidence>
<name>A0A5C4X0Q9_9MICO</name>
<comment type="caution">
    <text evidence="6">The sequence shown here is derived from an EMBL/GenBank/DDBJ whole genome shotgun (WGS) entry which is preliminary data.</text>
</comment>
<dbReference type="Pfam" id="PF00126">
    <property type="entry name" value="HTH_1"/>
    <property type="match status" value="1"/>
</dbReference>
<dbReference type="PANTHER" id="PTHR30346">
    <property type="entry name" value="TRANSCRIPTIONAL DUAL REGULATOR HCAR-RELATED"/>
    <property type="match status" value="1"/>
</dbReference>
<feature type="domain" description="HTH lysR-type" evidence="5">
    <location>
        <begin position="1"/>
        <end position="58"/>
    </location>
</feature>
<dbReference type="GO" id="GO:0003700">
    <property type="term" value="F:DNA-binding transcription factor activity"/>
    <property type="evidence" value="ECO:0007669"/>
    <property type="project" value="InterPro"/>
</dbReference>
<evidence type="ECO:0000256" key="2">
    <source>
        <dbReference type="ARBA" id="ARBA00023015"/>
    </source>
</evidence>
<dbReference type="GO" id="GO:0003677">
    <property type="term" value="F:DNA binding"/>
    <property type="evidence" value="ECO:0007669"/>
    <property type="project" value="UniProtKB-KW"/>
</dbReference>
<dbReference type="SUPFAM" id="SSF46785">
    <property type="entry name" value="Winged helix' DNA-binding domain"/>
    <property type="match status" value="1"/>
</dbReference>
<dbReference type="RefSeq" id="WP_139469007.1">
    <property type="nucleotide sequence ID" value="NZ_VDMQ01000007.1"/>
</dbReference>
<dbReference type="Gene3D" id="1.10.10.10">
    <property type="entry name" value="Winged helix-like DNA-binding domain superfamily/Winged helix DNA-binding domain"/>
    <property type="match status" value="1"/>
</dbReference>
<gene>
    <name evidence="6" type="ORF">FHQ09_12065</name>
</gene>
<dbReference type="Pfam" id="PF03466">
    <property type="entry name" value="LysR_substrate"/>
    <property type="match status" value="1"/>
</dbReference>
<dbReference type="InterPro" id="IPR000847">
    <property type="entry name" value="LysR_HTH_N"/>
</dbReference>
<evidence type="ECO:0000256" key="3">
    <source>
        <dbReference type="ARBA" id="ARBA00023125"/>
    </source>
</evidence>
<comment type="similarity">
    <text evidence="1">Belongs to the LysR transcriptional regulatory family.</text>
</comment>
<dbReference type="InterPro" id="IPR036390">
    <property type="entry name" value="WH_DNA-bd_sf"/>
</dbReference>
<dbReference type="InterPro" id="IPR005119">
    <property type="entry name" value="LysR_subst-bd"/>
</dbReference>
<evidence type="ECO:0000259" key="5">
    <source>
        <dbReference type="PROSITE" id="PS50931"/>
    </source>
</evidence>
<dbReference type="InterPro" id="IPR036388">
    <property type="entry name" value="WH-like_DNA-bd_sf"/>
</dbReference>
<dbReference type="EMBL" id="VDMQ01000007">
    <property type="protein sequence ID" value="TNM54008.1"/>
    <property type="molecule type" value="Genomic_DNA"/>
</dbReference>
<proteinExistence type="inferred from homology"/>
<evidence type="ECO:0000313" key="6">
    <source>
        <dbReference type="EMBL" id="TNM54008.1"/>
    </source>
</evidence>
<keyword evidence="3" id="KW-0238">DNA-binding</keyword>
<accession>A0A5C4X0Q9</accession>
<evidence type="ECO:0000256" key="4">
    <source>
        <dbReference type="ARBA" id="ARBA00023163"/>
    </source>
</evidence>
<sequence length="294" mass="31662">MDIRQIRHFLAVVDTGSFTKAAESLLVAQPSLSQTIKGLERELGVTLFHRVGRRITLSEAGRELEGPARLVIRDLETAEAHVRGLRGLRSGRIQIAAMPTPSIEPLTYLLSTFTREHPQVSFDLNGTFTVDETVEAVRYGRAEIGFLGGRGPLLVSDLQVVPLTDQPLMLATGPSMSASFDAEAFTPESLAGTRLIVSHRGSLMRAYVDELIGRGIDIDIVAEVTHRNSILPLVRAGIGQAVLPASWQSFAAEGQVRLAPISGAPSLHVSAIARQEGLTPAAARLLQLAIDLQL</sequence>
<dbReference type="Gene3D" id="3.40.190.290">
    <property type="match status" value="1"/>
</dbReference>
<dbReference type="AlphaFoldDB" id="A0A5C4X0Q9"/>
<dbReference type="GO" id="GO:0032993">
    <property type="term" value="C:protein-DNA complex"/>
    <property type="evidence" value="ECO:0007669"/>
    <property type="project" value="TreeGrafter"/>
</dbReference>
<dbReference type="PANTHER" id="PTHR30346:SF28">
    <property type="entry name" value="HTH-TYPE TRANSCRIPTIONAL REGULATOR CYNR"/>
    <property type="match status" value="1"/>
</dbReference>
<dbReference type="FunFam" id="1.10.10.10:FF:000001">
    <property type="entry name" value="LysR family transcriptional regulator"/>
    <property type="match status" value="1"/>
</dbReference>
<dbReference type="Proteomes" id="UP000314223">
    <property type="component" value="Unassembled WGS sequence"/>
</dbReference>
<evidence type="ECO:0000256" key="1">
    <source>
        <dbReference type="ARBA" id="ARBA00009437"/>
    </source>
</evidence>
<keyword evidence="4" id="KW-0804">Transcription</keyword>
<dbReference type="SUPFAM" id="SSF53850">
    <property type="entry name" value="Periplasmic binding protein-like II"/>
    <property type="match status" value="1"/>
</dbReference>
<dbReference type="CDD" id="cd05466">
    <property type="entry name" value="PBP2_LTTR_substrate"/>
    <property type="match status" value="1"/>
</dbReference>
<organism evidence="6 7">
    <name type="scientific">Brevibacterium sediminis</name>
    <dbReference type="NCBI Taxonomy" id="1857024"/>
    <lineage>
        <taxon>Bacteria</taxon>
        <taxon>Bacillati</taxon>
        <taxon>Actinomycetota</taxon>
        <taxon>Actinomycetes</taxon>
        <taxon>Micrococcales</taxon>
        <taxon>Brevibacteriaceae</taxon>
        <taxon>Brevibacterium</taxon>
    </lineage>
</organism>
<reference evidence="6 7" key="1">
    <citation type="submission" date="2019-06" db="EMBL/GenBank/DDBJ databases">
        <authorList>
            <person name="Mardanova A.M."/>
            <person name="Pudova D.S."/>
            <person name="Shagimardanova E.I."/>
            <person name="Gogoleva N.E."/>
            <person name="Lutfullin M.T."/>
            <person name="Hadieva G.F."/>
            <person name="Sharipova M.R."/>
        </authorList>
    </citation>
    <scope>NUCLEOTIDE SEQUENCE [LARGE SCALE GENOMIC DNA]</scope>
    <source>
        <strain evidence="6 7">MG-1</strain>
    </source>
</reference>
<dbReference type="PROSITE" id="PS50931">
    <property type="entry name" value="HTH_LYSR"/>
    <property type="match status" value="1"/>
</dbReference>
<dbReference type="PRINTS" id="PR00039">
    <property type="entry name" value="HTHLYSR"/>
</dbReference>